<dbReference type="GO" id="GO:0005759">
    <property type="term" value="C:mitochondrial matrix"/>
    <property type="evidence" value="ECO:0007669"/>
    <property type="project" value="UniProtKB-SubCell"/>
</dbReference>
<sequence length="419" mass="47519">MASSCGMRLSRMLASEWIHGSKCLLRQATPSSSVRMLSSDSFSTPQPNNQETERTRSVTSFYYQTAIDTAATKTSVRLTPTTMLYSGRSSDGSHVLRSAQYLHKELPVRIAHRIAGLRGLPFIVGCNPTMLAIHELYIRAFHVLTEFPPITDFDIEARYCQMLRQLLEDHSDVVTMLAEGFKETKKHIKDPHMVQTFLDRMLTSRLALRMLTEHHLALHENKPNYIGIICVNFSPKTLIEKKVELAAHMCEVKYGHAPEVRINGHLNASFPYIPQPLDYIMHEVLKNAMRATIEAHSDSLNHLPPIVVTIANNDVDFVIRISDRGGGIRHDLLNRVWQYGFTGPQQHTQVEETNRGIFSEIMENRSAGALYGYGFGLPACRAYVEYLGGQMRLETMQGIGTDVYLRFRHIDGKLESFRI</sequence>
<keyword evidence="4 8" id="KW-0547">Nucleotide-binding</keyword>
<evidence type="ECO:0000259" key="10">
    <source>
        <dbReference type="PROSITE" id="PS50109"/>
    </source>
</evidence>
<dbReference type="CDD" id="cd16929">
    <property type="entry name" value="HATPase_PDK-like"/>
    <property type="match status" value="1"/>
</dbReference>
<evidence type="ECO:0000256" key="8">
    <source>
        <dbReference type="RuleBase" id="RU366032"/>
    </source>
</evidence>
<dbReference type="EMBL" id="AMQN01012653">
    <property type="status" value="NOT_ANNOTATED_CDS"/>
    <property type="molecule type" value="Genomic_DNA"/>
</dbReference>
<evidence type="ECO:0000256" key="6">
    <source>
        <dbReference type="ARBA" id="ARBA00022840"/>
    </source>
</evidence>
<keyword evidence="6 8" id="KW-0067">ATP-binding</keyword>
<reference evidence="12" key="3">
    <citation type="submission" date="2015-06" db="UniProtKB">
        <authorList>
            <consortium name="EnsemblMetazoa"/>
        </authorList>
    </citation>
    <scope>IDENTIFICATION</scope>
</reference>
<gene>
    <name evidence="11" type="ORF">CAPTEDRAFT_160347</name>
</gene>
<feature type="region of interest" description="Disordered" evidence="9">
    <location>
        <begin position="35"/>
        <end position="55"/>
    </location>
</feature>
<dbReference type="EC" id="2.7.11.-" evidence="8"/>
<dbReference type="SUPFAM" id="SSF69012">
    <property type="entry name" value="alpha-ketoacid dehydrogenase kinase, N-terminal domain"/>
    <property type="match status" value="1"/>
</dbReference>
<dbReference type="AlphaFoldDB" id="R7TIP1"/>
<dbReference type="InterPro" id="IPR005467">
    <property type="entry name" value="His_kinase_dom"/>
</dbReference>
<dbReference type="GO" id="GO:0004740">
    <property type="term" value="F:pyruvate dehydrogenase (acetyl-transferring) kinase activity"/>
    <property type="evidence" value="ECO:0007669"/>
    <property type="project" value="TreeGrafter"/>
</dbReference>
<evidence type="ECO:0000256" key="5">
    <source>
        <dbReference type="ARBA" id="ARBA00022777"/>
    </source>
</evidence>
<evidence type="ECO:0000256" key="4">
    <source>
        <dbReference type="ARBA" id="ARBA00022741"/>
    </source>
</evidence>
<comment type="similarity">
    <text evidence="1 8">Belongs to the PDK/BCKDK protein kinase family.</text>
</comment>
<dbReference type="SUPFAM" id="SSF55874">
    <property type="entry name" value="ATPase domain of HSP90 chaperone/DNA topoisomerase II/histidine kinase"/>
    <property type="match status" value="1"/>
</dbReference>
<dbReference type="Pfam" id="PF02518">
    <property type="entry name" value="HATPase_c"/>
    <property type="match status" value="1"/>
</dbReference>
<dbReference type="OrthoDB" id="3264224at2759"/>
<dbReference type="InterPro" id="IPR036784">
    <property type="entry name" value="AK/P_DHK_N_sf"/>
</dbReference>
<keyword evidence="5 8" id="KW-0418">Kinase</keyword>
<keyword evidence="13" id="KW-1185">Reference proteome</keyword>
<dbReference type="EMBL" id="AMQN01012652">
    <property type="status" value="NOT_ANNOTATED_CDS"/>
    <property type="molecule type" value="Genomic_DNA"/>
</dbReference>
<dbReference type="SMART" id="SM00387">
    <property type="entry name" value="HATPase_c"/>
    <property type="match status" value="1"/>
</dbReference>
<organism evidence="11">
    <name type="scientific">Capitella teleta</name>
    <name type="common">Polychaete worm</name>
    <dbReference type="NCBI Taxonomy" id="283909"/>
    <lineage>
        <taxon>Eukaryota</taxon>
        <taxon>Metazoa</taxon>
        <taxon>Spiralia</taxon>
        <taxon>Lophotrochozoa</taxon>
        <taxon>Annelida</taxon>
        <taxon>Polychaeta</taxon>
        <taxon>Sedentaria</taxon>
        <taxon>Scolecida</taxon>
        <taxon>Capitellidae</taxon>
        <taxon>Capitella</taxon>
    </lineage>
</organism>
<evidence type="ECO:0000256" key="1">
    <source>
        <dbReference type="ARBA" id="ARBA00006155"/>
    </source>
</evidence>
<evidence type="ECO:0000313" key="13">
    <source>
        <dbReference type="Proteomes" id="UP000014760"/>
    </source>
</evidence>
<dbReference type="PANTHER" id="PTHR11947:SF20">
    <property type="entry name" value="[3-METHYL-2-OXOBUTANOATE DEHYDROGENASE [LIPOAMIDE]] KINASE, MITOCHONDRIAL"/>
    <property type="match status" value="1"/>
</dbReference>
<name>R7TIP1_CAPTE</name>
<evidence type="ECO:0000313" key="11">
    <source>
        <dbReference type="EMBL" id="ELT93703.1"/>
    </source>
</evidence>
<comment type="subcellular location">
    <subcellularLocation>
        <location evidence="8">Mitochondrion matrix</location>
    </subcellularLocation>
</comment>
<dbReference type="PANTHER" id="PTHR11947">
    <property type="entry name" value="PYRUVATE DEHYDROGENASE KINASE"/>
    <property type="match status" value="1"/>
</dbReference>
<dbReference type="GO" id="GO:0005524">
    <property type="term" value="F:ATP binding"/>
    <property type="evidence" value="ECO:0007669"/>
    <property type="project" value="UniProtKB-UniRule"/>
</dbReference>
<dbReference type="HOGENOM" id="CLU_023861_4_0_1"/>
<evidence type="ECO:0000256" key="3">
    <source>
        <dbReference type="ARBA" id="ARBA00022679"/>
    </source>
</evidence>
<dbReference type="EnsemblMetazoa" id="CapteT160347">
    <property type="protein sequence ID" value="CapteP160347"/>
    <property type="gene ID" value="CapteG160347"/>
</dbReference>
<dbReference type="Gene3D" id="3.30.565.10">
    <property type="entry name" value="Histidine kinase-like ATPase, C-terminal domain"/>
    <property type="match status" value="1"/>
</dbReference>
<dbReference type="Pfam" id="PF10436">
    <property type="entry name" value="BCDHK_Adom3"/>
    <property type="match status" value="1"/>
</dbReference>
<dbReference type="InterPro" id="IPR018955">
    <property type="entry name" value="BCDHK/PDK_N"/>
</dbReference>
<dbReference type="Gene3D" id="1.20.140.20">
    <property type="entry name" value="Alpha-ketoacid/pyruvate dehydrogenase kinase, N-terminal domain"/>
    <property type="match status" value="1"/>
</dbReference>
<dbReference type="Proteomes" id="UP000014760">
    <property type="component" value="Unassembled WGS sequence"/>
</dbReference>
<dbReference type="EMBL" id="KB309657">
    <property type="protein sequence ID" value="ELT93703.1"/>
    <property type="molecule type" value="Genomic_DNA"/>
</dbReference>
<dbReference type="GO" id="GO:0010906">
    <property type="term" value="P:regulation of glucose metabolic process"/>
    <property type="evidence" value="ECO:0007669"/>
    <property type="project" value="TreeGrafter"/>
</dbReference>
<keyword evidence="7 8" id="KW-0496">Mitochondrion</keyword>
<feature type="compositionally biased region" description="Polar residues" evidence="9">
    <location>
        <begin position="35"/>
        <end position="50"/>
    </location>
</feature>
<evidence type="ECO:0000313" key="12">
    <source>
        <dbReference type="EnsemblMetazoa" id="CapteP160347"/>
    </source>
</evidence>
<proteinExistence type="inferred from homology"/>
<reference evidence="11 13" key="2">
    <citation type="journal article" date="2013" name="Nature">
        <title>Insights into bilaterian evolution from three spiralian genomes.</title>
        <authorList>
            <person name="Simakov O."/>
            <person name="Marletaz F."/>
            <person name="Cho S.J."/>
            <person name="Edsinger-Gonzales E."/>
            <person name="Havlak P."/>
            <person name="Hellsten U."/>
            <person name="Kuo D.H."/>
            <person name="Larsson T."/>
            <person name="Lv J."/>
            <person name="Arendt D."/>
            <person name="Savage R."/>
            <person name="Osoegawa K."/>
            <person name="de Jong P."/>
            <person name="Grimwood J."/>
            <person name="Chapman J.A."/>
            <person name="Shapiro H."/>
            <person name="Aerts A."/>
            <person name="Otillar R.P."/>
            <person name="Terry A.Y."/>
            <person name="Boore J.L."/>
            <person name="Grigoriev I.V."/>
            <person name="Lindberg D.R."/>
            <person name="Seaver E.C."/>
            <person name="Weisblat D.A."/>
            <person name="Putnam N.H."/>
            <person name="Rokhsar D.S."/>
        </authorList>
    </citation>
    <scope>NUCLEOTIDE SEQUENCE</scope>
    <source>
        <strain evidence="11 13">I ESC-2004</strain>
    </source>
</reference>
<dbReference type="OMA" id="WSYPPSA"/>
<keyword evidence="3 8" id="KW-0808">Transferase</keyword>
<reference evidence="13" key="1">
    <citation type="submission" date="2012-12" db="EMBL/GenBank/DDBJ databases">
        <authorList>
            <person name="Hellsten U."/>
            <person name="Grimwood J."/>
            <person name="Chapman J.A."/>
            <person name="Shapiro H."/>
            <person name="Aerts A."/>
            <person name="Otillar R.P."/>
            <person name="Terry A.Y."/>
            <person name="Boore J.L."/>
            <person name="Simakov O."/>
            <person name="Marletaz F."/>
            <person name="Cho S.-J."/>
            <person name="Edsinger-Gonzales E."/>
            <person name="Havlak P."/>
            <person name="Kuo D.-H."/>
            <person name="Larsson T."/>
            <person name="Lv J."/>
            <person name="Arendt D."/>
            <person name="Savage R."/>
            <person name="Osoegawa K."/>
            <person name="de Jong P."/>
            <person name="Lindberg D.R."/>
            <person name="Seaver E.C."/>
            <person name="Weisblat D.A."/>
            <person name="Putnam N.H."/>
            <person name="Grigoriev I.V."/>
            <person name="Rokhsar D.S."/>
        </authorList>
    </citation>
    <scope>NUCLEOTIDE SEQUENCE</scope>
    <source>
        <strain evidence="13">I ESC-2004</strain>
    </source>
</reference>
<dbReference type="InterPro" id="IPR039028">
    <property type="entry name" value="BCKD/PDK"/>
</dbReference>
<keyword evidence="2" id="KW-0597">Phosphoprotein</keyword>
<protein>
    <recommendedName>
        <fullName evidence="8">Protein-serine/threonine kinase</fullName>
        <ecNumber evidence="8">2.7.11.-</ecNumber>
    </recommendedName>
</protein>
<feature type="domain" description="Histidine kinase" evidence="10">
    <location>
        <begin position="277"/>
        <end position="411"/>
    </location>
</feature>
<accession>R7TIP1</accession>
<dbReference type="STRING" id="283909.R7TIP1"/>
<evidence type="ECO:0000256" key="9">
    <source>
        <dbReference type="SAM" id="MobiDB-lite"/>
    </source>
</evidence>
<evidence type="ECO:0000256" key="2">
    <source>
        <dbReference type="ARBA" id="ARBA00022553"/>
    </source>
</evidence>
<dbReference type="PROSITE" id="PS50109">
    <property type="entry name" value="HIS_KIN"/>
    <property type="match status" value="1"/>
</dbReference>
<dbReference type="InterPro" id="IPR003594">
    <property type="entry name" value="HATPase_dom"/>
</dbReference>
<dbReference type="InterPro" id="IPR036890">
    <property type="entry name" value="HATPase_C_sf"/>
</dbReference>
<evidence type="ECO:0000256" key="7">
    <source>
        <dbReference type="ARBA" id="ARBA00023128"/>
    </source>
</evidence>